<dbReference type="RefSeq" id="WP_350350808.1">
    <property type="nucleotide sequence ID" value="NZ_CP158357.1"/>
</dbReference>
<feature type="compositionally biased region" description="Basic and acidic residues" evidence="1">
    <location>
        <begin position="60"/>
        <end position="72"/>
    </location>
</feature>
<keyword evidence="2" id="KW-1133">Transmembrane helix</keyword>
<organism evidence="3">
    <name type="scientific">Microbacterium sp. A8/3-1</name>
    <dbReference type="NCBI Taxonomy" id="3160749"/>
    <lineage>
        <taxon>Bacteria</taxon>
        <taxon>Bacillati</taxon>
        <taxon>Actinomycetota</taxon>
        <taxon>Actinomycetes</taxon>
        <taxon>Micrococcales</taxon>
        <taxon>Microbacteriaceae</taxon>
        <taxon>Microbacterium</taxon>
    </lineage>
</organism>
<dbReference type="SUPFAM" id="SSF82171">
    <property type="entry name" value="DPP6 N-terminal domain-like"/>
    <property type="match status" value="1"/>
</dbReference>
<feature type="transmembrane region" description="Helical" evidence="2">
    <location>
        <begin position="194"/>
        <end position="218"/>
    </location>
</feature>
<feature type="region of interest" description="Disordered" evidence="1">
    <location>
        <begin position="1"/>
        <end position="72"/>
    </location>
</feature>
<keyword evidence="2" id="KW-0812">Transmembrane</keyword>
<dbReference type="Gene3D" id="2.130.10.120">
    <property type="entry name" value="Prolyl oligopeptidase, N-terminal domain"/>
    <property type="match status" value="1"/>
</dbReference>
<feature type="compositionally biased region" description="Polar residues" evidence="1">
    <location>
        <begin position="170"/>
        <end position="184"/>
    </location>
</feature>
<evidence type="ECO:0000313" key="3">
    <source>
        <dbReference type="EMBL" id="XBX77312.1"/>
    </source>
</evidence>
<gene>
    <name evidence="3" type="ORF">ABS642_15540</name>
</gene>
<dbReference type="AlphaFoldDB" id="A0AAU7VSZ5"/>
<sequence length="644" mass="67133">MSTEDERPEIPAVPRTRAEMRAAREAAEAAEAERISRAAAPTTDPTAQRTDQPDAGPDEAAVRDAAARDASAREAAVREAAVREAAVRQAGDREIAEQEAAARKMAAFEAAAREDLEATAREDVDADAVSAVPVAPESVLAGLTPVAPDAAPRPVLGADTPDVGPDATERPTSGVSADTATSSPRKPAGSPRRFLVALGAVLGVLVLVGTGFGIVSLLQGPRISEVQVDPAQAIEASGSRVILTANQALADIDPEQVTVEPAVPFTVDASGRGVGIRFTVPLDESTKYTVRVADVVGRGGGPSTDLSTTFSTPASNIFLLRRDVSGDDTIFRTDLSGENAVPVFSHAEINDFRATSTKLVVSVAEDEGSRLLVMDRDGKNERELKLPGVGYVGAIQVSERGGLVGYSYSDRELSDTEGRASVLVTQPLSGDEEPQIIEVGGEEASVFVWQFVPDSSAVLFIDFDGALSLVDRSTDAGVQSLGLASTIQGISRGTYTAIVERVDGSVVEINLADGSEAPLAASDPDYGTATSITPFPGGTLRHVVQRDANGIPVGQAVIRVDEDGKATPLVEVGSSDRILQACASPSGQYAAVALASDMANNPYDGMLLPLPENVETHLIDMESGKELVALTGFDASWCQTAPRF</sequence>
<evidence type="ECO:0008006" key="4">
    <source>
        <dbReference type="Google" id="ProtNLM"/>
    </source>
</evidence>
<proteinExistence type="predicted"/>
<reference evidence="3" key="1">
    <citation type="submission" date="2024-06" db="EMBL/GenBank/DDBJ databases">
        <title>Draft genome sequence of Microbacterium sp. strain A8/3-1, isolated from Oxytropis tragacanthoides Fisch. ex DC. Root nodules in the Altai region of Russia.</title>
        <authorList>
            <person name="Sazanova A."/>
            <person name="Guro P."/>
            <person name="Kuznetsova I."/>
            <person name="Belimov A."/>
            <person name="Safronova V."/>
        </authorList>
    </citation>
    <scope>NUCLEOTIDE SEQUENCE</scope>
    <source>
        <strain evidence="3">A8/3-1</strain>
    </source>
</reference>
<evidence type="ECO:0000256" key="2">
    <source>
        <dbReference type="SAM" id="Phobius"/>
    </source>
</evidence>
<evidence type="ECO:0000256" key="1">
    <source>
        <dbReference type="SAM" id="MobiDB-lite"/>
    </source>
</evidence>
<feature type="compositionally biased region" description="Basic and acidic residues" evidence="1">
    <location>
        <begin position="16"/>
        <end position="36"/>
    </location>
</feature>
<name>A0AAU7VSZ5_9MICO</name>
<keyword evidence="2" id="KW-0472">Membrane</keyword>
<dbReference type="EMBL" id="CP158357">
    <property type="protein sequence ID" value="XBX77312.1"/>
    <property type="molecule type" value="Genomic_DNA"/>
</dbReference>
<accession>A0AAU7VSZ5</accession>
<feature type="region of interest" description="Disordered" evidence="1">
    <location>
        <begin position="145"/>
        <end position="189"/>
    </location>
</feature>
<protein>
    <recommendedName>
        <fullName evidence="4">SbsA Ig-like domain-containing protein</fullName>
    </recommendedName>
</protein>